<dbReference type="EMBL" id="PRKW01000007">
    <property type="protein sequence ID" value="PPB47944.1"/>
    <property type="molecule type" value="Genomic_DNA"/>
</dbReference>
<accession>A0A2S5ITP2</accession>
<name>A0A2S5ITP2_9MICC</name>
<protein>
    <submittedName>
        <fullName evidence="2">Uncharacterized protein</fullName>
    </submittedName>
</protein>
<keyword evidence="3" id="KW-1185">Reference proteome</keyword>
<reference evidence="2 3" key="1">
    <citation type="journal article" date="2014" name="Int. J. Syst. Evol. Microbiol.">
        <title>Arthrobacter pityocampae sp. nov., isolated from Thaumetopoea pityocampa (Lep., Thaumetopoeidae).</title>
        <authorList>
            <person name="Ince I.A."/>
            <person name="Demirbag Z."/>
            <person name="Kati H."/>
        </authorList>
    </citation>
    <scope>NUCLEOTIDE SEQUENCE [LARGE SCALE GENOMIC DNA]</scope>
    <source>
        <strain evidence="2 3">Tp2</strain>
    </source>
</reference>
<proteinExistence type="predicted"/>
<feature type="region of interest" description="Disordered" evidence="1">
    <location>
        <begin position="1"/>
        <end position="94"/>
    </location>
</feature>
<feature type="compositionally biased region" description="Basic and acidic residues" evidence="1">
    <location>
        <begin position="70"/>
        <end position="94"/>
    </location>
</feature>
<comment type="caution">
    <text evidence="2">The sequence shown here is derived from an EMBL/GenBank/DDBJ whole genome shotgun (WGS) entry which is preliminary data.</text>
</comment>
<gene>
    <name evidence="2" type="ORF">C4K88_15860</name>
</gene>
<organism evidence="2 3">
    <name type="scientific">Arthrobacter pityocampae</name>
    <dbReference type="NCBI Taxonomy" id="547334"/>
    <lineage>
        <taxon>Bacteria</taxon>
        <taxon>Bacillati</taxon>
        <taxon>Actinomycetota</taxon>
        <taxon>Actinomycetes</taxon>
        <taxon>Micrococcales</taxon>
        <taxon>Micrococcaceae</taxon>
        <taxon>Arthrobacter</taxon>
    </lineage>
</organism>
<dbReference type="AlphaFoldDB" id="A0A2S5ITP2"/>
<sequence length="94" mass="9775">MTESTNAGHPDGRPARDRREEILEPGPGAAGHQASSIRDEQGTHEAGAVPAAFDGDDTFDGDDPTSGPDGADRPRRPEDAASGHDTWDGGLADR</sequence>
<dbReference type="Proteomes" id="UP000239297">
    <property type="component" value="Unassembled WGS sequence"/>
</dbReference>
<evidence type="ECO:0000313" key="3">
    <source>
        <dbReference type="Proteomes" id="UP000239297"/>
    </source>
</evidence>
<dbReference type="RefSeq" id="WP_104122638.1">
    <property type="nucleotide sequence ID" value="NZ_PRKW01000007.1"/>
</dbReference>
<dbReference type="OrthoDB" id="4949576at2"/>
<evidence type="ECO:0000313" key="2">
    <source>
        <dbReference type="EMBL" id="PPB47944.1"/>
    </source>
</evidence>
<evidence type="ECO:0000256" key="1">
    <source>
        <dbReference type="SAM" id="MobiDB-lite"/>
    </source>
</evidence>
<feature type="compositionally biased region" description="Basic and acidic residues" evidence="1">
    <location>
        <begin position="10"/>
        <end position="22"/>
    </location>
</feature>
<feature type="compositionally biased region" description="Acidic residues" evidence="1">
    <location>
        <begin position="54"/>
        <end position="63"/>
    </location>
</feature>